<dbReference type="EMBL" id="LT603033">
    <property type="protein sequence ID" value="SCA80117.1"/>
    <property type="molecule type" value="Genomic_DNA"/>
</dbReference>
<protein>
    <recommendedName>
        <fullName evidence="3">Regulator of chromosome condensation (RCC1) repeat protein</fullName>
    </recommendedName>
</protein>
<dbReference type="InterPro" id="IPR051553">
    <property type="entry name" value="Ran_GTPase-activating"/>
</dbReference>
<organism evidence="1 2">
    <name type="scientific">Escherichia phage vB_Eco_slurp01</name>
    <dbReference type="NCBI Taxonomy" id="1874688"/>
    <lineage>
        <taxon>Viruses</taxon>
        <taxon>Duplodnaviria</taxon>
        <taxon>Heunggongvirae</taxon>
        <taxon>Uroviricota</taxon>
        <taxon>Caudoviricetes</taxon>
        <taxon>Asteriusvirus</taxon>
        <taxon>Asteriusvirus PBECO4</taxon>
    </lineage>
</organism>
<gene>
    <name evidence="1" type="ORF">PSLUR01_00140</name>
</gene>
<dbReference type="Proteomes" id="UP000279386">
    <property type="component" value="Segment"/>
</dbReference>
<evidence type="ECO:0008006" key="3">
    <source>
        <dbReference type="Google" id="ProtNLM"/>
    </source>
</evidence>
<dbReference type="SUPFAM" id="SSF50985">
    <property type="entry name" value="RCC1/BLIP-II"/>
    <property type="match status" value="1"/>
</dbReference>
<dbReference type="Gene3D" id="2.130.10.30">
    <property type="entry name" value="Regulator of chromosome condensation 1/beta-lactamase-inhibitor protein II"/>
    <property type="match status" value="1"/>
</dbReference>
<evidence type="ECO:0000313" key="1">
    <source>
        <dbReference type="EMBL" id="SCA80117.1"/>
    </source>
</evidence>
<dbReference type="InterPro" id="IPR009091">
    <property type="entry name" value="RCC1/BLIP-II"/>
</dbReference>
<accession>A0A1C3S6E8</accession>
<evidence type="ECO:0000313" key="2">
    <source>
        <dbReference type="Proteomes" id="UP000279386"/>
    </source>
</evidence>
<sequence>MLPFARMIQYGNMIIPLDIKKVDLTINGCIILTSDGKLYASGTQSAGQFGLGNRTTLTVRTLIAENVVNFWFSQSGLTILKNDSSYWFSGAAYAYGDSGNVFINIDSLIKDKFDNASEIYVARDHATVIVNADGSVWVLGSNLYGMIGLASTTTYAPTWTQNTNLTGVSKMQFGHLNACGIRSNGDVVAWGENRFNCFTTVGGTGYLTPRVVKSNVIDFYLTATSCFMWSDATSVYFSGYTGDTGLLNSAAGSTFQSYNIYSVAQPETYVSSEFRFIKHTNYNYGNAVNLPVYVKFRINGEVYSSGYNLSSSLGVNSVSTSVKNTTLVPGASKMTSWVAGDTNVKLATIDGSLYGAGNVQYILDKPSQEIYPTYQKLNII</sequence>
<reference evidence="1 2" key="1">
    <citation type="submission" date="2016-07" db="EMBL/GenBank/DDBJ databases">
        <authorList>
            <person name="Millard A."/>
        </authorList>
    </citation>
    <scope>NUCLEOTIDE SEQUENCE [LARGE SCALE GENOMIC DNA]</scope>
</reference>
<name>A0A1C3S6E8_9CAUD</name>
<dbReference type="PANTHER" id="PTHR45982">
    <property type="entry name" value="REGULATOR OF CHROMOSOME CONDENSATION"/>
    <property type="match status" value="1"/>
</dbReference>
<dbReference type="PANTHER" id="PTHR45982:SF1">
    <property type="entry name" value="REGULATOR OF CHROMOSOME CONDENSATION"/>
    <property type="match status" value="1"/>
</dbReference>
<proteinExistence type="predicted"/>